<evidence type="ECO:0000313" key="3">
    <source>
        <dbReference type="Proteomes" id="UP001138768"/>
    </source>
</evidence>
<sequence length="239" mass="26595">MLITLGWMLVIGLTFAFGYWLGRDDAVKALAGVGALQAEVGHLSEEVARGREERVRLERAHQMDREAKRQAQASLAELQRERLDLIKRVSYLQRLVRDGQAGIVEVKELMLRQGPKPRSVRFEMLLSQLVPQEERTRGRVSVSVVLSRDGEQETRSLDELPGSSPAEALIDFEHFQAISGEIVLPEGAEPEQFIVDIQPEEASMARSSEGFLWPGEPGDACSPSPLLELTELVGPEEVE</sequence>
<evidence type="ECO:0000256" key="1">
    <source>
        <dbReference type="SAM" id="Coils"/>
    </source>
</evidence>
<dbReference type="EMBL" id="NRRY01000039">
    <property type="protein sequence ID" value="MBK1620418.1"/>
    <property type="molecule type" value="Genomic_DNA"/>
</dbReference>
<accession>A0A9X0WCG5</accession>
<dbReference type="Pfam" id="PF20567">
    <property type="entry name" value="DUF6776"/>
    <property type="match status" value="1"/>
</dbReference>
<keyword evidence="1" id="KW-0175">Coiled coil</keyword>
<dbReference type="InterPro" id="IPR046703">
    <property type="entry name" value="DUF6776"/>
</dbReference>
<reference evidence="2 3" key="1">
    <citation type="journal article" date="2020" name="Microorganisms">
        <title>Osmotic Adaptation and Compatible Solute Biosynthesis of Phototrophic Bacteria as Revealed from Genome Analyses.</title>
        <authorList>
            <person name="Imhoff J.F."/>
            <person name="Rahn T."/>
            <person name="Kunzel S."/>
            <person name="Keller A."/>
            <person name="Neulinger S.C."/>
        </authorList>
    </citation>
    <scope>NUCLEOTIDE SEQUENCE [LARGE SCALE GENOMIC DNA]</scope>
    <source>
        <strain evidence="2 3">DSM 25653</strain>
    </source>
</reference>
<feature type="coiled-coil region" evidence="1">
    <location>
        <begin position="61"/>
        <end position="88"/>
    </location>
</feature>
<gene>
    <name evidence="2" type="ORF">CKO42_18620</name>
</gene>
<proteinExistence type="predicted"/>
<dbReference type="Proteomes" id="UP001138768">
    <property type="component" value="Unassembled WGS sequence"/>
</dbReference>
<organism evidence="2 3">
    <name type="scientific">Lamprobacter modestohalophilus</name>
    <dbReference type="NCBI Taxonomy" id="1064514"/>
    <lineage>
        <taxon>Bacteria</taxon>
        <taxon>Pseudomonadati</taxon>
        <taxon>Pseudomonadota</taxon>
        <taxon>Gammaproteobacteria</taxon>
        <taxon>Chromatiales</taxon>
        <taxon>Chromatiaceae</taxon>
        <taxon>Lamprobacter</taxon>
    </lineage>
</organism>
<protein>
    <submittedName>
        <fullName evidence="2">Uncharacterized protein</fullName>
    </submittedName>
</protein>
<name>A0A9X0WCG5_9GAMM</name>
<comment type="caution">
    <text evidence="2">The sequence shown here is derived from an EMBL/GenBank/DDBJ whole genome shotgun (WGS) entry which is preliminary data.</text>
</comment>
<dbReference type="AlphaFoldDB" id="A0A9X0WCG5"/>
<keyword evidence="3" id="KW-1185">Reference proteome</keyword>
<evidence type="ECO:0000313" key="2">
    <source>
        <dbReference type="EMBL" id="MBK1620418.1"/>
    </source>
</evidence>